<evidence type="ECO:0000313" key="2">
    <source>
        <dbReference type="EMBL" id="CAI9166491.1"/>
    </source>
</evidence>
<sequence length="111" mass="11807">MKRALGARTPPRGGRPALHGFGVWGLGLRSSKAALAERAEGRRGIVSHQMVYRALGTREERDYRPYCPAYSCAPGETIPPAARALGSRSEDGGRALGSRTGGRAADRKCEG</sequence>
<evidence type="ECO:0000256" key="1">
    <source>
        <dbReference type="SAM" id="MobiDB-lite"/>
    </source>
</evidence>
<evidence type="ECO:0000313" key="3">
    <source>
        <dbReference type="Proteomes" id="UP001176941"/>
    </source>
</evidence>
<dbReference type="EMBL" id="OX459961">
    <property type="protein sequence ID" value="CAI9166491.1"/>
    <property type="molecule type" value="Genomic_DNA"/>
</dbReference>
<protein>
    <submittedName>
        <fullName evidence="2">Uncharacterized protein</fullName>
    </submittedName>
</protein>
<keyword evidence="3" id="KW-1185">Reference proteome</keyword>
<feature type="region of interest" description="Disordered" evidence="1">
    <location>
        <begin position="81"/>
        <end position="111"/>
    </location>
</feature>
<dbReference type="Proteomes" id="UP001176941">
    <property type="component" value="Chromosome 25"/>
</dbReference>
<proteinExistence type="predicted"/>
<accession>A0ABN8Z0P0</accession>
<gene>
    <name evidence="2" type="ORF">MRATA1EN1_LOCUS15453</name>
</gene>
<name>A0ABN8Z0P0_RANTA</name>
<reference evidence="2" key="1">
    <citation type="submission" date="2023-04" db="EMBL/GenBank/DDBJ databases">
        <authorList>
            <consortium name="ELIXIR-Norway"/>
        </authorList>
    </citation>
    <scope>NUCLEOTIDE SEQUENCE [LARGE SCALE GENOMIC DNA]</scope>
</reference>
<organism evidence="2 3">
    <name type="scientific">Rangifer tarandus platyrhynchus</name>
    <name type="common">Svalbard reindeer</name>
    <dbReference type="NCBI Taxonomy" id="3082113"/>
    <lineage>
        <taxon>Eukaryota</taxon>
        <taxon>Metazoa</taxon>
        <taxon>Chordata</taxon>
        <taxon>Craniata</taxon>
        <taxon>Vertebrata</taxon>
        <taxon>Euteleostomi</taxon>
        <taxon>Mammalia</taxon>
        <taxon>Eutheria</taxon>
        <taxon>Laurasiatheria</taxon>
        <taxon>Artiodactyla</taxon>
        <taxon>Ruminantia</taxon>
        <taxon>Pecora</taxon>
        <taxon>Cervidae</taxon>
        <taxon>Odocoileinae</taxon>
        <taxon>Rangifer</taxon>
    </lineage>
</organism>